<dbReference type="EMBL" id="JBFXLQ010000023">
    <property type="protein sequence ID" value="KAL2866678.1"/>
    <property type="molecule type" value="Genomic_DNA"/>
</dbReference>
<organism evidence="2 3">
    <name type="scientific">Aspergillus lucknowensis</name>
    <dbReference type="NCBI Taxonomy" id="176173"/>
    <lineage>
        <taxon>Eukaryota</taxon>
        <taxon>Fungi</taxon>
        <taxon>Dikarya</taxon>
        <taxon>Ascomycota</taxon>
        <taxon>Pezizomycotina</taxon>
        <taxon>Eurotiomycetes</taxon>
        <taxon>Eurotiomycetidae</taxon>
        <taxon>Eurotiales</taxon>
        <taxon>Aspergillaceae</taxon>
        <taxon>Aspergillus</taxon>
        <taxon>Aspergillus subgen. Nidulantes</taxon>
    </lineage>
</organism>
<protein>
    <submittedName>
        <fullName evidence="2">Uncharacterized protein</fullName>
    </submittedName>
</protein>
<gene>
    <name evidence="2" type="ORF">BJX67DRAFT_354551</name>
</gene>
<keyword evidence="1" id="KW-0812">Transmembrane</keyword>
<dbReference type="Proteomes" id="UP001610432">
    <property type="component" value="Unassembled WGS sequence"/>
</dbReference>
<name>A0ABR4LQ77_9EURO</name>
<sequence length="134" mass="14837">MAMKQATITLIEPHSTLTDSARFSRSIFLAWILSKPDFVPRDSLFKILSNGIVIVVAPPVPGKISVDVQTFEMVSDEVQRAIPGEARVIRVLEAEFGTKTQFFTSILGKSWLIAIVITAFAPAHFIHVWAAKSR</sequence>
<evidence type="ECO:0000313" key="3">
    <source>
        <dbReference type="Proteomes" id="UP001610432"/>
    </source>
</evidence>
<comment type="caution">
    <text evidence="2">The sequence shown here is derived from an EMBL/GenBank/DDBJ whole genome shotgun (WGS) entry which is preliminary data.</text>
</comment>
<dbReference type="RefSeq" id="XP_070885657.1">
    <property type="nucleotide sequence ID" value="XM_071029233.1"/>
</dbReference>
<proteinExistence type="predicted"/>
<feature type="transmembrane region" description="Helical" evidence="1">
    <location>
        <begin position="111"/>
        <end position="130"/>
    </location>
</feature>
<evidence type="ECO:0000313" key="2">
    <source>
        <dbReference type="EMBL" id="KAL2866678.1"/>
    </source>
</evidence>
<reference evidence="2 3" key="1">
    <citation type="submission" date="2024-07" db="EMBL/GenBank/DDBJ databases">
        <title>Section-level genome sequencing and comparative genomics of Aspergillus sections Usti and Cavernicolus.</title>
        <authorList>
            <consortium name="Lawrence Berkeley National Laboratory"/>
            <person name="Nybo J.L."/>
            <person name="Vesth T.C."/>
            <person name="Theobald S."/>
            <person name="Frisvad J.C."/>
            <person name="Larsen T.O."/>
            <person name="Kjaerboelling I."/>
            <person name="Rothschild-Mancinelli K."/>
            <person name="Lyhne E.K."/>
            <person name="Kogle M.E."/>
            <person name="Barry K."/>
            <person name="Clum A."/>
            <person name="Na H."/>
            <person name="Ledsgaard L."/>
            <person name="Lin J."/>
            <person name="Lipzen A."/>
            <person name="Kuo A."/>
            <person name="Riley R."/>
            <person name="Mondo S."/>
            <person name="Labutti K."/>
            <person name="Haridas S."/>
            <person name="Pangalinan J."/>
            <person name="Salamov A.A."/>
            <person name="Simmons B.A."/>
            <person name="Magnuson J.K."/>
            <person name="Chen J."/>
            <person name="Drula E."/>
            <person name="Henrissat B."/>
            <person name="Wiebenga A."/>
            <person name="Lubbers R.J."/>
            <person name="Gomes A.C."/>
            <person name="Macurrencykelacurrency M.R."/>
            <person name="Stajich J."/>
            <person name="Grigoriev I.V."/>
            <person name="Mortensen U.H."/>
            <person name="De Vries R.P."/>
            <person name="Baker S.E."/>
            <person name="Andersen M.R."/>
        </authorList>
    </citation>
    <scope>NUCLEOTIDE SEQUENCE [LARGE SCALE GENOMIC DNA]</scope>
    <source>
        <strain evidence="2 3">CBS 449.75</strain>
    </source>
</reference>
<accession>A0ABR4LQ77</accession>
<keyword evidence="1" id="KW-0472">Membrane</keyword>
<keyword evidence="1" id="KW-1133">Transmembrane helix</keyword>
<dbReference type="GeneID" id="98144305"/>
<evidence type="ECO:0000256" key="1">
    <source>
        <dbReference type="SAM" id="Phobius"/>
    </source>
</evidence>
<keyword evidence="3" id="KW-1185">Reference proteome</keyword>